<dbReference type="KEGG" id="dsh:Dshi_2131"/>
<dbReference type="Proteomes" id="UP000006833">
    <property type="component" value="Chromosome"/>
</dbReference>
<proteinExistence type="predicted"/>
<dbReference type="OrthoDB" id="7855130at2"/>
<dbReference type="HOGENOM" id="CLU_1683773_0_0_5"/>
<gene>
    <name evidence="1" type="ordered locus">Dshi_2131</name>
</gene>
<reference evidence="2" key="1">
    <citation type="journal article" date="2010" name="ISME J.">
        <title>The complete genome sequence of the algal symbiont Dinoroseobacter shibae: a hitchhiker's guide to life in the sea.</title>
        <authorList>
            <person name="Wagner-Dobler I."/>
            <person name="Ballhausen B."/>
            <person name="Berger M."/>
            <person name="Brinkhoff T."/>
            <person name="Buchholz I."/>
            <person name="Bunk B."/>
            <person name="Cypionka H."/>
            <person name="Daniel R."/>
            <person name="Drepper T."/>
            <person name="Gerdts G."/>
            <person name="Hahnke S."/>
            <person name="Han C."/>
            <person name="Jahn D."/>
            <person name="Kalhoefer D."/>
            <person name="Kiss H."/>
            <person name="Klenk H.P."/>
            <person name="Kyrpides N."/>
            <person name="Liebl W."/>
            <person name="Liesegang H."/>
            <person name="Meincke L."/>
            <person name="Pati A."/>
            <person name="Petersen J."/>
            <person name="Piekarski T."/>
            <person name="Pommerenke C."/>
            <person name="Pradella S."/>
            <person name="Pukall R."/>
            <person name="Rabus R."/>
            <person name="Stackebrandt E."/>
            <person name="Thole S."/>
            <person name="Thompson L."/>
            <person name="Tielen P."/>
            <person name="Tomasch J."/>
            <person name="von Jan M."/>
            <person name="Wanphrut N."/>
            <person name="Wichels A."/>
            <person name="Zech H."/>
            <person name="Simon M."/>
        </authorList>
    </citation>
    <scope>NUCLEOTIDE SEQUENCE [LARGE SCALE GENOMIC DNA]</scope>
    <source>
        <strain evidence="2">DSM 16493 / NCIMB 14021 / DFL 12</strain>
    </source>
</reference>
<sequence>MTPASHVFANCIVDRFTRGQLMDLTEMYATPVAVYFGDRILVLQSREDLHAALSSYRSILVRAGLAFIQTTVMGTPRFAQARFSMRVRNTYFDQNGHAFDDCEVTYFIERDATCDYAPKIRLAEYDRWPCEDEVAAAEALRQLETPTPRGSRAILF</sequence>
<dbReference type="RefSeq" id="WP_012178799.1">
    <property type="nucleotide sequence ID" value="NC_009952.1"/>
</dbReference>
<evidence type="ECO:0008006" key="3">
    <source>
        <dbReference type="Google" id="ProtNLM"/>
    </source>
</evidence>
<accession>A8LQK0</accession>
<name>A8LQK0_DINSH</name>
<organism evidence="1 2">
    <name type="scientific">Dinoroseobacter shibae (strain DSM 16493 / NCIMB 14021 / DFL 12)</name>
    <dbReference type="NCBI Taxonomy" id="398580"/>
    <lineage>
        <taxon>Bacteria</taxon>
        <taxon>Pseudomonadati</taxon>
        <taxon>Pseudomonadota</taxon>
        <taxon>Alphaproteobacteria</taxon>
        <taxon>Rhodobacterales</taxon>
        <taxon>Roseobacteraceae</taxon>
        <taxon>Dinoroseobacter</taxon>
    </lineage>
</organism>
<dbReference type="EMBL" id="CP000830">
    <property type="protein sequence ID" value="ABV93867.1"/>
    <property type="molecule type" value="Genomic_DNA"/>
</dbReference>
<keyword evidence="2" id="KW-1185">Reference proteome</keyword>
<evidence type="ECO:0000313" key="1">
    <source>
        <dbReference type="EMBL" id="ABV93867.1"/>
    </source>
</evidence>
<protein>
    <recommendedName>
        <fullName evidence="3">SnoaL-like domain-containing protein</fullName>
    </recommendedName>
</protein>
<evidence type="ECO:0000313" key="2">
    <source>
        <dbReference type="Proteomes" id="UP000006833"/>
    </source>
</evidence>
<dbReference type="AlphaFoldDB" id="A8LQK0"/>
<dbReference type="STRING" id="398580.Dshi_2131"/>